<evidence type="ECO:0000256" key="6">
    <source>
        <dbReference type="ARBA" id="ARBA00022842"/>
    </source>
</evidence>
<keyword evidence="10" id="KW-1185">Reference proteome</keyword>
<dbReference type="GO" id="GO:0004518">
    <property type="term" value="F:nuclease activity"/>
    <property type="evidence" value="ECO:0007669"/>
    <property type="project" value="UniProtKB-KW"/>
</dbReference>
<proteinExistence type="inferred from homology"/>
<dbReference type="GO" id="GO:0016787">
    <property type="term" value="F:hydrolase activity"/>
    <property type="evidence" value="ECO:0007669"/>
    <property type="project" value="UniProtKB-KW"/>
</dbReference>
<dbReference type="GO" id="GO:0046872">
    <property type="term" value="F:metal ion binding"/>
    <property type="evidence" value="ECO:0007669"/>
    <property type="project" value="UniProtKB-KW"/>
</dbReference>
<dbReference type="Proteomes" id="UP001333818">
    <property type="component" value="Unassembled WGS sequence"/>
</dbReference>
<dbReference type="EMBL" id="JAZBJZ010000002">
    <property type="protein sequence ID" value="MEE3715239.1"/>
    <property type="molecule type" value="Genomic_DNA"/>
</dbReference>
<evidence type="ECO:0000313" key="9">
    <source>
        <dbReference type="EMBL" id="MEE3715239.1"/>
    </source>
</evidence>
<comment type="cofactor">
    <cofactor evidence="1">
        <name>Mg(2+)</name>
        <dbReference type="ChEBI" id="CHEBI:18420"/>
    </cofactor>
</comment>
<dbReference type="AlphaFoldDB" id="A0AAW9PNT9"/>
<evidence type="ECO:0000256" key="3">
    <source>
        <dbReference type="ARBA" id="ARBA00022722"/>
    </source>
</evidence>
<gene>
    <name evidence="9" type="ORF">V2H45_00610</name>
</gene>
<feature type="domain" description="PIN" evidence="8">
    <location>
        <begin position="2"/>
        <end position="123"/>
    </location>
</feature>
<dbReference type="InterPro" id="IPR050556">
    <property type="entry name" value="Type_II_TA_system_RNase"/>
</dbReference>
<dbReference type="RefSeq" id="WP_330481662.1">
    <property type="nucleotide sequence ID" value="NZ_JAZBJZ010000002.1"/>
</dbReference>
<sequence length="140" mass="16113">MYILDTDHISILDRGGINAQNLLNRLANIHPEEVVVTIISYEEQTRGWLSHIAKVRTLESQVEIYKQPKRQIENYCAIPIVEFDIKAAHEFQRLRKSYPRLGAMDLKIAAIAIVNNAIILTRNISDFGQISNLRIEDWTV</sequence>
<evidence type="ECO:0000256" key="5">
    <source>
        <dbReference type="ARBA" id="ARBA00022801"/>
    </source>
</evidence>
<evidence type="ECO:0000256" key="1">
    <source>
        <dbReference type="ARBA" id="ARBA00001946"/>
    </source>
</evidence>
<dbReference type="PANTHER" id="PTHR33653:SF1">
    <property type="entry name" value="RIBONUCLEASE VAPC2"/>
    <property type="match status" value="1"/>
</dbReference>
<keyword evidence="3" id="KW-0540">Nuclease</keyword>
<evidence type="ECO:0000259" key="8">
    <source>
        <dbReference type="Pfam" id="PF01850"/>
    </source>
</evidence>
<dbReference type="SUPFAM" id="SSF88723">
    <property type="entry name" value="PIN domain-like"/>
    <property type="match status" value="1"/>
</dbReference>
<protein>
    <submittedName>
        <fullName evidence="9">Type II toxin-antitoxin system VapC family toxin</fullName>
    </submittedName>
</protein>
<accession>A0AAW9PNT9</accession>
<organism evidence="9 10">
    <name type="scientific">Tumidithrix elongata BACA0141</name>
    <dbReference type="NCBI Taxonomy" id="2716417"/>
    <lineage>
        <taxon>Bacteria</taxon>
        <taxon>Bacillati</taxon>
        <taxon>Cyanobacteriota</taxon>
        <taxon>Cyanophyceae</taxon>
        <taxon>Pseudanabaenales</taxon>
        <taxon>Pseudanabaenaceae</taxon>
        <taxon>Tumidithrix</taxon>
        <taxon>Tumidithrix elongata</taxon>
    </lineage>
</organism>
<dbReference type="Gene3D" id="3.40.50.1010">
    <property type="entry name" value="5'-nuclease"/>
    <property type="match status" value="1"/>
</dbReference>
<dbReference type="CDD" id="cd09881">
    <property type="entry name" value="PIN_VapC4-5_FitB-like"/>
    <property type="match status" value="1"/>
</dbReference>
<dbReference type="PANTHER" id="PTHR33653">
    <property type="entry name" value="RIBONUCLEASE VAPC2"/>
    <property type="match status" value="1"/>
</dbReference>
<evidence type="ECO:0000256" key="2">
    <source>
        <dbReference type="ARBA" id="ARBA00022649"/>
    </source>
</evidence>
<reference evidence="9" key="1">
    <citation type="submission" date="2024-01" db="EMBL/GenBank/DDBJ databases">
        <title>Bank of Algae and Cyanobacteria of the Azores (BACA) strain genomes.</title>
        <authorList>
            <person name="Luz R."/>
            <person name="Cordeiro R."/>
            <person name="Fonseca A."/>
            <person name="Goncalves V."/>
        </authorList>
    </citation>
    <scope>NUCLEOTIDE SEQUENCE</scope>
    <source>
        <strain evidence="9">BACA0141</strain>
    </source>
</reference>
<evidence type="ECO:0000256" key="7">
    <source>
        <dbReference type="ARBA" id="ARBA00038093"/>
    </source>
</evidence>
<comment type="similarity">
    <text evidence="7">Belongs to the PINc/VapC protein family.</text>
</comment>
<keyword evidence="6" id="KW-0460">Magnesium</keyword>
<evidence type="ECO:0000313" key="10">
    <source>
        <dbReference type="Proteomes" id="UP001333818"/>
    </source>
</evidence>
<keyword evidence="5" id="KW-0378">Hydrolase</keyword>
<name>A0AAW9PNT9_9CYAN</name>
<dbReference type="Pfam" id="PF01850">
    <property type="entry name" value="PIN"/>
    <property type="match status" value="1"/>
</dbReference>
<keyword evidence="2" id="KW-1277">Toxin-antitoxin system</keyword>
<comment type="caution">
    <text evidence="9">The sequence shown here is derived from an EMBL/GenBank/DDBJ whole genome shotgun (WGS) entry which is preliminary data.</text>
</comment>
<dbReference type="InterPro" id="IPR002716">
    <property type="entry name" value="PIN_dom"/>
</dbReference>
<evidence type="ECO:0000256" key="4">
    <source>
        <dbReference type="ARBA" id="ARBA00022723"/>
    </source>
</evidence>
<dbReference type="InterPro" id="IPR029060">
    <property type="entry name" value="PIN-like_dom_sf"/>
</dbReference>
<keyword evidence="4" id="KW-0479">Metal-binding</keyword>